<proteinExistence type="predicted"/>
<dbReference type="GeneID" id="39989181"/>
<dbReference type="SUPFAM" id="SSF47473">
    <property type="entry name" value="EF-hand"/>
    <property type="match status" value="1"/>
</dbReference>
<dbReference type="InterPro" id="IPR011992">
    <property type="entry name" value="EF-hand-dom_pair"/>
</dbReference>
<evidence type="ECO:0000313" key="5">
    <source>
        <dbReference type="Proteomes" id="UP000192257"/>
    </source>
</evidence>
<dbReference type="RefSeq" id="XP_028879194.1">
    <property type="nucleotide sequence ID" value="XM_029029401.1"/>
</dbReference>
<dbReference type="InterPro" id="IPR002048">
    <property type="entry name" value="EF_hand_dom"/>
</dbReference>
<reference evidence="4 5" key="1">
    <citation type="submission" date="2017-03" db="EMBL/GenBank/DDBJ databases">
        <title>An alternative strategy for trypanosome survival in the mammalian bloodstream revealed through genome and transcriptome analysis of the ubiquitous bovine parasite Trypanosoma (Megatrypanum) theileri.</title>
        <authorList>
            <person name="Kelly S."/>
            <person name="Ivens A."/>
            <person name="Mott A."/>
            <person name="O'Neill E."/>
            <person name="Emms D."/>
            <person name="Macleod O."/>
            <person name="Voorheis P."/>
            <person name="Matthews J."/>
            <person name="Matthews K."/>
            <person name="Carrington M."/>
        </authorList>
    </citation>
    <scope>NUCLEOTIDE SEQUENCE [LARGE SCALE GENOMIC DNA]</scope>
    <source>
        <strain evidence="4">Edinburgh</strain>
    </source>
</reference>
<accession>A0A1X0NKU1</accession>
<dbReference type="EMBL" id="NBCO01000037">
    <property type="protein sequence ID" value="ORC85128.1"/>
    <property type="molecule type" value="Genomic_DNA"/>
</dbReference>
<evidence type="ECO:0000256" key="1">
    <source>
        <dbReference type="SAM" id="Coils"/>
    </source>
</evidence>
<evidence type="ECO:0000313" key="4">
    <source>
        <dbReference type="EMBL" id="ORC85128.1"/>
    </source>
</evidence>
<keyword evidence="1" id="KW-0175">Coiled coil</keyword>
<protein>
    <recommendedName>
        <fullName evidence="3">EF-hand domain-containing protein</fullName>
    </recommendedName>
</protein>
<dbReference type="GO" id="GO:0035091">
    <property type="term" value="F:phosphatidylinositol binding"/>
    <property type="evidence" value="ECO:0007669"/>
    <property type="project" value="InterPro"/>
</dbReference>
<dbReference type="GO" id="GO:0005509">
    <property type="term" value="F:calcium ion binding"/>
    <property type="evidence" value="ECO:0007669"/>
    <property type="project" value="InterPro"/>
</dbReference>
<dbReference type="Gene3D" id="1.10.238.10">
    <property type="entry name" value="EF-hand"/>
    <property type="match status" value="1"/>
</dbReference>
<comment type="caution">
    <text evidence="4">The sequence shown here is derived from an EMBL/GenBank/DDBJ whole genome shotgun (WGS) entry which is preliminary data.</text>
</comment>
<feature type="region of interest" description="Disordered" evidence="2">
    <location>
        <begin position="160"/>
        <end position="192"/>
    </location>
</feature>
<feature type="domain" description="EF-hand" evidence="3">
    <location>
        <begin position="195"/>
        <end position="230"/>
    </location>
</feature>
<evidence type="ECO:0000259" key="3">
    <source>
        <dbReference type="PROSITE" id="PS50222"/>
    </source>
</evidence>
<feature type="compositionally biased region" description="Basic and acidic residues" evidence="2">
    <location>
        <begin position="686"/>
        <end position="695"/>
    </location>
</feature>
<evidence type="ECO:0000256" key="2">
    <source>
        <dbReference type="SAM" id="MobiDB-lite"/>
    </source>
</evidence>
<keyword evidence="5" id="KW-1185">Reference proteome</keyword>
<dbReference type="VEuPathDB" id="TriTrypDB:TM35_000371010"/>
<dbReference type="OrthoDB" id="243643at2759"/>
<feature type="compositionally biased region" description="Acidic residues" evidence="2">
    <location>
        <begin position="167"/>
        <end position="176"/>
    </location>
</feature>
<dbReference type="SUPFAM" id="SSF64268">
    <property type="entry name" value="PX domain"/>
    <property type="match status" value="1"/>
</dbReference>
<dbReference type="AlphaFoldDB" id="A0A1X0NKU1"/>
<feature type="region of interest" description="Disordered" evidence="2">
    <location>
        <begin position="676"/>
        <end position="700"/>
    </location>
</feature>
<dbReference type="CDD" id="cd06093">
    <property type="entry name" value="PX_domain"/>
    <property type="match status" value="1"/>
</dbReference>
<gene>
    <name evidence="4" type="ORF">TM35_000371010</name>
</gene>
<feature type="coiled-coil region" evidence="1">
    <location>
        <begin position="450"/>
        <end position="498"/>
    </location>
</feature>
<organism evidence="4 5">
    <name type="scientific">Trypanosoma theileri</name>
    <dbReference type="NCBI Taxonomy" id="67003"/>
    <lineage>
        <taxon>Eukaryota</taxon>
        <taxon>Discoba</taxon>
        <taxon>Euglenozoa</taxon>
        <taxon>Kinetoplastea</taxon>
        <taxon>Metakinetoplastina</taxon>
        <taxon>Trypanosomatida</taxon>
        <taxon>Trypanosomatidae</taxon>
        <taxon>Trypanosoma</taxon>
    </lineage>
</organism>
<sequence length="757" mass="86503">MLSQQHHLDITQLTVSVTTNDKDEAFIVELSDKHANGSTSSSQVLRQWKDFVQLDRLVRSMAPKFDAPQMPVVDNATREELREYMQVYLSAAITCNPLKHLKEFQDFLRFNEYIQQERQRTFVTDYKFATLRHVASQQQLLLQQNYKPRSPLELRRIIKPEGKETAEETAAEEEEREYSIRGSSVAAEQREEVDEAENTLDECFRIMDVGAAGYITLEDMKEFFLCANVNSEMLQLRKDELCNRKRFAEVVRQTLRNANITLTLDEWIDRYWLQQYRKIYAAIPIFLNWEGDWKEFGRETMNGFDGFELATLMYVLTEAGLRLLSTLEISEWVQSKRYQRSCELTMDQFAVLLDALSKAVPFAELWLSLLPNSNNNSKMLQLIYTYAAIADVTVVEELQEHIMQLQRRVAGTTRDGGKCVNCSRVEETLRKQSAQLEAEKVAKETLMAKMRYLEQQLEERLVELTQLQEEHQHTQMLLEDADLRQAELMETLENSRLQNEGRSSSFSGAMFTHTAVSLPATTTLLQLLPCSTTAAAAAEYRREVNVPTFFIGVLNTKGAVAYAIPSEFSCPSHWSVGVFFCGEGTTIGGGKTERLVFRDADGRRSCAFLFKNNELHVLVKEKNSDAEKRKGVINGNNSRRVFRLTSRRWYTLNCFLNWKEKTFSVSLKEDDDTGGGSSVGVGVGNMKKENNKGKGSDNSILTKSEEGVCGPFTMIDEQVNGITVVDIFPRTELLVCYCNFFLHSTMVPSADEKVMEK</sequence>
<dbReference type="PROSITE" id="PS50222">
    <property type="entry name" value="EF_HAND_2"/>
    <property type="match status" value="1"/>
</dbReference>
<dbReference type="Proteomes" id="UP000192257">
    <property type="component" value="Unassembled WGS sequence"/>
</dbReference>
<dbReference type="InterPro" id="IPR036871">
    <property type="entry name" value="PX_dom_sf"/>
</dbReference>
<name>A0A1X0NKU1_9TRYP</name>